<dbReference type="SMART" id="SM00849">
    <property type="entry name" value="Lactamase_B"/>
    <property type="match status" value="1"/>
</dbReference>
<sequence>MSEQSSALARVLLAPNPGPMTLDGTNSYLVSEPGASSVVVVDPGPDDPRHLQALAAAGPVDLILVTHRHHDHTAGSAELARLTGAPVRGLDPAFCIGADPITDGEVINAAGVHIRVVATPGHTADSVCFVLAQDGASGAILTGDTILGRGTTVIAAPDGSLADYLNSLMTLRGMGPLTVLPAHGEPLLDLEAICDGYLAHRHRRLDEVRAALRNLGPDASAAAVTDVVYSDIDPAVRFAAEQSVEAQLAYLSATDRAGG</sequence>
<dbReference type="Gene3D" id="3.60.15.10">
    <property type="entry name" value="Ribonuclease Z/Hydroxyacylglutathione hydrolase-like"/>
    <property type="match status" value="1"/>
</dbReference>
<dbReference type="Gene3D" id="1.10.10.10">
    <property type="entry name" value="Winged helix-like DNA-binding domain superfamily/Winged helix DNA-binding domain"/>
    <property type="match status" value="1"/>
</dbReference>
<dbReference type="InterPro" id="IPR036866">
    <property type="entry name" value="RibonucZ/Hydroxyglut_hydro"/>
</dbReference>
<dbReference type="Pfam" id="PF00753">
    <property type="entry name" value="Lactamase_B"/>
    <property type="match status" value="1"/>
</dbReference>
<dbReference type="CDD" id="cd16278">
    <property type="entry name" value="metallo-hydrolase-like_MBL-fold"/>
    <property type="match status" value="1"/>
</dbReference>
<dbReference type="SUPFAM" id="SSF56281">
    <property type="entry name" value="Metallo-hydrolase/oxidoreductase"/>
    <property type="match status" value="1"/>
</dbReference>
<dbReference type="EMBL" id="FOVM01000004">
    <property type="protein sequence ID" value="SFN67449.1"/>
    <property type="molecule type" value="Genomic_DNA"/>
</dbReference>
<evidence type="ECO:0000313" key="3">
    <source>
        <dbReference type="Proteomes" id="UP000198867"/>
    </source>
</evidence>
<keyword evidence="3" id="KW-1185">Reference proteome</keyword>
<dbReference type="PANTHER" id="PTHR23131">
    <property type="entry name" value="ENDORIBONUCLEASE LACTB2"/>
    <property type="match status" value="1"/>
</dbReference>
<reference evidence="3" key="1">
    <citation type="submission" date="2016-10" db="EMBL/GenBank/DDBJ databases">
        <authorList>
            <person name="Varghese N."/>
            <person name="Submissions S."/>
        </authorList>
    </citation>
    <scope>NUCLEOTIDE SEQUENCE [LARGE SCALE GENOMIC DNA]</scope>
    <source>
        <strain evidence="3">CGMCC 1.11101</strain>
    </source>
</reference>
<protein>
    <submittedName>
        <fullName evidence="2">Glyoxylase, beta-lactamase superfamily II</fullName>
    </submittedName>
</protein>
<dbReference type="InterPro" id="IPR050662">
    <property type="entry name" value="Sec-metab_biosynth-thioest"/>
</dbReference>
<evidence type="ECO:0000313" key="2">
    <source>
        <dbReference type="EMBL" id="SFN67449.1"/>
    </source>
</evidence>
<accession>A0A1I5AZ09</accession>
<dbReference type="OrthoDB" id="9788263at2"/>
<feature type="domain" description="Metallo-beta-lactamase" evidence="1">
    <location>
        <begin position="24"/>
        <end position="183"/>
    </location>
</feature>
<dbReference type="PANTHER" id="PTHR23131:SF0">
    <property type="entry name" value="ENDORIBONUCLEASE LACTB2"/>
    <property type="match status" value="1"/>
</dbReference>
<dbReference type="Proteomes" id="UP000198867">
    <property type="component" value="Unassembled WGS sequence"/>
</dbReference>
<dbReference type="RefSeq" id="WP_090710390.1">
    <property type="nucleotide sequence ID" value="NZ_FOVM01000004.1"/>
</dbReference>
<dbReference type="AlphaFoldDB" id="A0A1I5AZ09"/>
<dbReference type="InterPro" id="IPR036388">
    <property type="entry name" value="WH-like_DNA-bd_sf"/>
</dbReference>
<proteinExistence type="predicted"/>
<gene>
    <name evidence="2" type="ORF">SAMN05216219_1616</name>
</gene>
<evidence type="ECO:0000259" key="1">
    <source>
        <dbReference type="SMART" id="SM00849"/>
    </source>
</evidence>
<dbReference type="STRING" id="995034.SAMN05216219_1616"/>
<dbReference type="InterPro" id="IPR001279">
    <property type="entry name" value="Metallo-B-lactamas"/>
</dbReference>
<organism evidence="2 3">
    <name type="scientific">Mycetocola miduiensis</name>
    <dbReference type="NCBI Taxonomy" id="995034"/>
    <lineage>
        <taxon>Bacteria</taxon>
        <taxon>Bacillati</taxon>
        <taxon>Actinomycetota</taxon>
        <taxon>Actinomycetes</taxon>
        <taxon>Micrococcales</taxon>
        <taxon>Microbacteriaceae</taxon>
        <taxon>Mycetocola</taxon>
    </lineage>
</organism>
<name>A0A1I5AZ09_9MICO</name>